<keyword evidence="4 10" id="KW-0237">DNA synthesis</keyword>
<keyword evidence="3 10" id="KW-0846">Cobalamin</keyword>
<evidence type="ECO:0000256" key="3">
    <source>
        <dbReference type="ARBA" id="ARBA00022628"/>
    </source>
</evidence>
<dbReference type="Gene3D" id="3.20.70.20">
    <property type="match status" value="1"/>
</dbReference>
<comment type="function">
    <text evidence="10">Catalyzes the reduction of ribonucleotides to deoxyribonucleotides. May function to provide a pool of deoxyribonucleotide precursors for DNA repair during oxygen limitation and/or for immediate growth after restoration of oxygen.</text>
</comment>
<dbReference type="Pfam" id="PF02867">
    <property type="entry name" value="Ribonuc_red_lgC"/>
    <property type="match status" value="1"/>
</dbReference>
<evidence type="ECO:0000256" key="6">
    <source>
        <dbReference type="ARBA" id="ARBA00023002"/>
    </source>
</evidence>
<dbReference type="KEGG" id="dho:Dia5BBH33_04050"/>
<name>A0A8E4BSN8_9FIRM</name>
<organism evidence="12 13">
    <name type="scientific">Dialister hominis</name>
    <dbReference type="NCBI Taxonomy" id="2582419"/>
    <lineage>
        <taxon>Bacteria</taxon>
        <taxon>Bacillati</taxon>
        <taxon>Bacillota</taxon>
        <taxon>Negativicutes</taxon>
        <taxon>Veillonellales</taxon>
        <taxon>Veillonellaceae</taxon>
        <taxon>Dialister</taxon>
    </lineage>
</organism>
<keyword evidence="7" id="KW-1015">Disulfide bond</keyword>
<keyword evidence="13" id="KW-1185">Reference proteome</keyword>
<dbReference type="PANTHER" id="PTHR43371">
    <property type="entry name" value="VITAMIN B12-DEPENDENT RIBONUCLEOTIDE REDUCTASE"/>
    <property type="match status" value="1"/>
</dbReference>
<dbReference type="PRINTS" id="PR01183">
    <property type="entry name" value="RIBORDTASEM1"/>
</dbReference>
<dbReference type="Proteomes" id="UP000320585">
    <property type="component" value="Chromosome"/>
</dbReference>
<evidence type="ECO:0000256" key="7">
    <source>
        <dbReference type="ARBA" id="ARBA00023157"/>
    </source>
</evidence>
<dbReference type="RefSeq" id="WP_108849994.1">
    <property type="nucleotide sequence ID" value="NZ_AP019697.1"/>
</dbReference>
<keyword evidence="5 10" id="KW-0547">Nucleotide-binding</keyword>
<evidence type="ECO:0000256" key="10">
    <source>
        <dbReference type="RuleBase" id="RU364064"/>
    </source>
</evidence>
<comment type="similarity">
    <text evidence="2 10">Belongs to the ribonucleoside diphosphate reductase class-2 family.</text>
</comment>
<dbReference type="GO" id="GO:0004748">
    <property type="term" value="F:ribonucleoside-diphosphate reductase activity, thioredoxin disulfide as acceptor"/>
    <property type="evidence" value="ECO:0007669"/>
    <property type="project" value="UniProtKB-EC"/>
</dbReference>
<dbReference type="InterPro" id="IPR050862">
    <property type="entry name" value="RdRp_reductase_class-2"/>
</dbReference>
<evidence type="ECO:0000313" key="12">
    <source>
        <dbReference type="EMBL" id="BBK24470.1"/>
    </source>
</evidence>
<keyword evidence="6 10" id="KW-0560">Oxidoreductase</keyword>
<dbReference type="InterPro" id="IPR013344">
    <property type="entry name" value="RNR_NrdJ/NrdZ"/>
</dbReference>
<dbReference type="GO" id="GO:0000166">
    <property type="term" value="F:nucleotide binding"/>
    <property type="evidence" value="ECO:0007669"/>
    <property type="project" value="UniProtKB-KW"/>
</dbReference>
<reference evidence="13" key="1">
    <citation type="submission" date="2019-05" db="EMBL/GenBank/DDBJ databases">
        <title>Complete genome sequencing of Dialister sp. strain 5BBH33.</title>
        <authorList>
            <person name="Sakamoto M."/>
            <person name="Murakami T."/>
            <person name="Mori H."/>
        </authorList>
    </citation>
    <scope>NUCLEOTIDE SEQUENCE [LARGE SCALE GENOMIC DNA]</scope>
    <source>
        <strain evidence="13">5BBH33</strain>
    </source>
</reference>
<dbReference type="GeneID" id="92715623"/>
<dbReference type="AlphaFoldDB" id="A0A8E4BSN8"/>
<feature type="domain" description="Ribonucleotide reductase large subunit C-terminal" evidence="11">
    <location>
        <begin position="75"/>
        <end position="560"/>
    </location>
</feature>
<gene>
    <name evidence="12" type="ORF">Dia5BBH33_04050</name>
</gene>
<dbReference type="GO" id="GO:0031419">
    <property type="term" value="F:cobalamin binding"/>
    <property type="evidence" value="ECO:0007669"/>
    <property type="project" value="UniProtKB-KW"/>
</dbReference>
<comment type="cofactor">
    <cofactor evidence="1 10">
        <name>adenosylcob(III)alamin</name>
        <dbReference type="ChEBI" id="CHEBI:18408"/>
    </cofactor>
</comment>
<evidence type="ECO:0000259" key="11">
    <source>
        <dbReference type="Pfam" id="PF02867"/>
    </source>
</evidence>
<keyword evidence="8 10" id="KW-0170">Cobalt</keyword>
<accession>A0A8E4BSN8</accession>
<protein>
    <recommendedName>
        <fullName evidence="10">Vitamin B12-dependent ribonucleotide reductase</fullName>
        <ecNumber evidence="10">1.17.4.1</ecNumber>
    </recommendedName>
</protein>
<dbReference type="CDD" id="cd02888">
    <property type="entry name" value="RNR_II_dimer"/>
    <property type="match status" value="1"/>
</dbReference>
<evidence type="ECO:0000313" key="13">
    <source>
        <dbReference type="Proteomes" id="UP000320585"/>
    </source>
</evidence>
<evidence type="ECO:0000256" key="1">
    <source>
        <dbReference type="ARBA" id="ARBA00001922"/>
    </source>
</evidence>
<dbReference type="InterPro" id="IPR000788">
    <property type="entry name" value="RNR_lg_C"/>
</dbReference>
<proteinExistence type="inferred from homology"/>
<evidence type="ECO:0000256" key="2">
    <source>
        <dbReference type="ARBA" id="ARBA00007405"/>
    </source>
</evidence>
<sequence>MNHWYDNEISQGILREKYYHKGETNPEQFMDRVSSIFDDDLRPRVRGYLEEASFCPAGRALYAAGSKGKFKVSLSNCYILPSPKDDLESIFKSNYEIARIFSYGGGIGINISGLRPKGSEVRNVARTSTGAVSFMKIFNVTGEVISQNGRRGAMMVGLNCDHPDIYEFLHIKQNEEKLSSMNISILFTDEFMEAVKNDTDYTLRYHVESTGENIERVIRARDFFMEFCETQWDWGDPGALFSDRLNDYHLLAGYPEYKIEITNPCGEFGGNAYNACNLASINLYSMIDDKFSDEPKLNEEKFRQTVYDGIAALDEIVSYGYDIQPLDENRTCIDDWRSLGLGLFGVADALVAMKLKYGSEKANAFMGEVMKMMLLTALRSSCDRAKKLGTFGKYRWEATKQSPVMDLVKELDPELYEDIHQHGLRNGTLLAIAPTGTISLLMGSYSGGCEPLYKISYERTTHKMEDVHGSFRVYAHSVKDLLEYHNLPLNLTDEEIIERFPWIVESHEVPFDDRVKLQAVMQKYVDNSISSTVNLKHDATPEDIFQIYMDAWESGCKGITAFRDGCRRGNILGVDENAKADEKKADGKVEKVNFEPKKQEPTCPHCGSHQIHVEGHCTTCNECGWSTCSLVEGA</sequence>
<dbReference type="EMBL" id="AP019697">
    <property type="protein sequence ID" value="BBK24470.1"/>
    <property type="molecule type" value="Genomic_DNA"/>
</dbReference>
<dbReference type="EC" id="1.17.4.1" evidence="10"/>
<evidence type="ECO:0000256" key="4">
    <source>
        <dbReference type="ARBA" id="ARBA00022634"/>
    </source>
</evidence>
<dbReference type="PANTHER" id="PTHR43371:SF1">
    <property type="entry name" value="RIBONUCLEOSIDE-DIPHOSPHATE REDUCTASE"/>
    <property type="match status" value="1"/>
</dbReference>
<comment type="catalytic activity">
    <reaction evidence="9 10">
        <text>a 2'-deoxyribonucleoside 5'-diphosphate + [thioredoxin]-disulfide + H2O = a ribonucleoside 5'-diphosphate + [thioredoxin]-dithiol</text>
        <dbReference type="Rhea" id="RHEA:23252"/>
        <dbReference type="Rhea" id="RHEA-COMP:10698"/>
        <dbReference type="Rhea" id="RHEA-COMP:10700"/>
        <dbReference type="ChEBI" id="CHEBI:15377"/>
        <dbReference type="ChEBI" id="CHEBI:29950"/>
        <dbReference type="ChEBI" id="CHEBI:50058"/>
        <dbReference type="ChEBI" id="CHEBI:57930"/>
        <dbReference type="ChEBI" id="CHEBI:73316"/>
        <dbReference type="EC" id="1.17.4.1"/>
    </reaction>
</comment>
<dbReference type="SUPFAM" id="SSF51998">
    <property type="entry name" value="PFL-like glycyl radical enzymes"/>
    <property type="match status" value="1"/>
</dbReference>
<dbReference type="GO" id="GO:0071897">
    <property type="term" value="P:DNA biosynthetic process"/>
    <property type="evidence" value="ECO:0007669"/>
    <property type="project" value="UniProtKB-KW"/>
</dbReference>
<evidence type="ECO:0000256" key="8">
    <source>
        <dbReference type="ARBA" id="ARBA00023285"/>
    </source>
</evidence>
<evidence type="ECO:0000256" key="9">
    <source>
        <dbReference type="ARBA" id="ARBA00047754"/>
    </source>
</evidence>
<dbReference type="NCBIfam" id="TIGR02504">
    <property type="entry name" value="NrdJ_Z"/>
    <property type="match status" value="1"/>
</dbReference>
<dbReference type="OrthoDB" id="9762933at2"/>
<evidence type="ECO:0000256" key="5">
    <source>
        <dbReference type="ARBA" id="ARBA00022741"/>
    </source>
</evidence>